<evidence type="ECO:0000313" key="1">
    <source>
        <dbReference type="Proteomes" id="UP000095286"/>
    </source>
</evidence>
<dbReference type="Proteomes" id="UP000095286">
    <property type="component" value="Unplaced"/>
</dbReference>
<dbReference type="WBParaSite" id="RSKR_0000065000.1">
    <property type="protein sequence ID" value="RSKR_0000065000.1"/>
    <property type="gene ID" value="RSKR_0000065000"/>
</dbReference>
<organism evidence="1 2">
    <name type="scientific">Rhabditophanes sp. KR3021</name>
    <dbReference type="NCBI Taxonomy" id="114890"/>
    <lineage>
        <taxon>Eukaryota</taxon>
        <taxon>Metazoa</taxon>
        <taxon>Ecdysozoa</taxon>
        <taxon>Nematoda</taxon>
        <taxon>Chromadorea</taxon>
        <taxon>Rhabditida</taxon>
        <taxon>Tylenchina</taxon>
        <taxon>Panagrolaimomorpha</taxon>
        <taxon>Strongyloidoidea</taxon>
        <taxon>Alloionematidae</taxon>
        <taxon>Rhabditophanes</taxon>
    </lineage>
</organism>
<accession>A0AC35THF6</accession>
<name>A0AC35THF6_9BILA</name>
<evidence type="ECO:0000313" key="2">
    <source>
        <dbReference type="WBParaSite" id="RSKR_0000065000.1"/>
    </source>
</evidence>
<proteinExistence type="predicted"/>
<protein>
    <submittedName>
        <fullName evidence="2">CRAL-TRIO domain-containing protein</fullName>
    </submittedName>
</protein>
<reference evidence="2" key="1">
    <citation type="submission" date="2016-11" db="UniProtKB">
        <authorList>
            <consortium name="WormBaseParasite"/>
        </authorList>
    </citation>
    <scope>IDENTIFICATION</scope>
    <source>
        <strain evidence="2">KR3021</strain>
    </source>
</reference>
<sequence>MRSSQLTCGYFKVNSKKLSKKRGAVKEVYKNTKNPYDLSFDLAFFKNTLKQGTFLDDSGYKSAAMDKSISSPAGSSSRNRNVLLTSSYYGTGWLMAENLTPEDETNCLEWEAQMTVGGEKLKVNEVRDILHTNFAFISGAVTREGHPIMTFPDSKSQITFEQYHLLITYLIPLTKDCQKGFVLVIDRRNDKWSSLRILFSYIMNHFPEPISLICLLKPEGVFQRALEVGYRNFFDSTKYKVVICQSTTEMAEYLGADRLTVDVGGKVKYDHKNWIDDAMDIERMKSSASAIAESLNNFAKCLRETELPNDVETTERILNVQTNDRDAIKEDFRIAIRKGLSLLRHIRQAEEKPFADELSPTRYHNVTAVERMLIQLEETEISFDTFWEKHRLRLSNCLHLRIFEERFRKLQANFARNMIYLEEHREVGDCVERAVELAKEHDEYIKTAKEDVDLTEELRKEGDELISKHQDNELSGSLLPKCDELTRMSDALNSAFTRRTEVLKLSKTMHEQISEANIWCKNGVELLSNIPLEMTTTSASTAIKRMDEFLNNGARLQLEPFNAKQTINSLILLTTTDTSTLLAQVAERIDDLRRLGVAKRTSLLKFTTEREAKKPVQIVSPEKSTPPIPPKKQSLYSAISIEDESKSTTIEVSLIFYYL</sequence>